<dbReference type="AlphaFoldDB" id="A0A4S8LT58"/>
<dbReference type="Pfam" id="PF18759">
    <property type="entry name" value="Plavaka"/>
    <property type="match status" value="1"/>
</dbReference>
<evidence type="ECO:0000313" key="1">
    <source>
        <dbReference type="EMBL" id="THU92521.1"/>
    </source>
</evidence>
<dbReference type="Proteomes" id="UP000297245">
    <property type="component" value="Unassembled WGS sequence"/>
</dbReference>
<proteinExistence type="predicted"/>
<protein>
    <submittedName>
        <fullName evidence="1">Uncharacterized protein</fullName>
    </submittedName>
</protein>
<evidence type="ECO:0000313" key="2">
    <source>
        <dbReference type="Proteomes" id="UP000297245"/>
    </source>
</evidence>
<dbReference type="InterPro" id="IPR041078">
    <property type="entry name" value="Plavaka"/>
</dbReference>
<organism evidence="1 2">
    <name type="scientific">Dendrothele bispora (strain CBS 962.96)</name>
    <dbReference type="NCBI Taxonomy" id="1314807"/>
    <lineage>
        <taxon>Eukaryota</taxon>
        <taxon>Fungi</taxon>
        <taxon>Dikarya</taxon>
        <taxon>Basidiomycota</taxon>
        <taxon>Agaricomycotina</taxon>
        <taxon>Agaricomycetes</taxon>
        <taxon>Agaricomycetidae</taxon>
        <taxon>Agaricales</taxon>
        <taxon>Agaricales incertae sedis</taxon>
        <taxon>Dendrothele</taxon>
    </lineage>
</organism>
<sequence>GDPAFADHLVYKPSRMFTNSSKNKESRIYSEMWTGKWWWAVQVSFCEWSTIFIGLQIDY</sequence>
<keyword evidence="2" id="KW-1185">Reference proteome</keyword>
<gene>
    <name evidence="1" type="ORF">K435DRAFT_671964</name>
</gene>
<dbReference type="EMBL" id="ML179276">
    <property type="protein sequence ID" value="THU92521.1"/>
    <property type="molecule type" value="Genomic_DNA"/>
</dbReference>
<feature type="non-terminal residue" evidence="1">
    <location>
        <position position="1"/>
    </location>
</feature>
<dbReference type="OrthoDB" id="2418900at2759"/>
<name>A0A4S8LT58_DENBC</name>
<reference evidence="1 2" key="1">
    <citation type="journal article" date="2019" name="Nat. Ecol. Evol.">
        <title>Megaphylogeny resolves global patterns of mushroom evolution.</title>
        <authorList>
            <person name="Varga T."/>
            <person name="Krizsan K."/>
            <person name="Foldi C."/>
            <person name="Dima B."/>
            <person name="Sanchez-Garcia M."/>
            <person name="Sanchez-Ramirez S."/>
            <person name="Szollosi G.J."/>
            <person name="Szarkandi J.G."/>
            <person name="Papp V."/>
            <person name="Albert L."/>
            <person name="Andreopoulos W."/>
            <person name="Angelini C."/>
            <person name="Antonin V."/>
            <person name="Barry K.W."/>
            <person name="Bougher N.L."/>
            <person name="Buchanan P."/>
            <person name="Buyck B."/>
            <person name="Bense V."/>
            <person name="Catcheside P."/>
            <person name="Chovatia M."/>
            <person name="Cooper J."/>
            <person name="Damon W."/>
            <person name="Desjardin D."/>
            <person name="Finy P."/>
            <person name="Geml J."/>
            <person name="Haridas S."/>
            <person name="Hughes K."/>
            <person name="Justo A."/>
            <person name="Karasinski D."/>
            <person name="Kautmanova I."/>
            <person name="Kiss B."/>
            <person name="Kocsube S."/>
            <person name="Kotiranta H."/>
            <person name="LaButti K.M."/>
            <person name="Lechner B.E."/>
            <person name="Liimatainen K."/>
            <person name="Lipzen A."/>
            <person name="Lukacs Z."/>
            <person name="Mihaltcheva S."/>
            <person name="Morgado L.N."/>
            <person name="Niskanen T."/>
            <person name="Noordeloos M.E."/>
            <person name="Ohm R.A."/>
            <person name="Ortiz-Santana B."/>
            <person name="Ovrebo C."/>
            <person name="Racz N."/>
            <person name="Riley R."/>
            <person name="Savchenko A."/>
            <person name="Shiryaev A."/>
            <person name="Soop K."/>
            <person name="Spirin V."/>
            <person name="Szebenyi C."/>
            <person name="Tomsovsky M."/>
            <person name="Tulloss R.E."/>
            <person name="Uehling J."/>
            <person name="Grigoriev I.V."/>
            <person name="Vagvolgyi C."/>
            <person name="Papp T."/>
            <person name="Martin F.M."/>
            <person name="Miettinen O."/>
            <person name="Hibbett D.S."/>
            <person name="Nagy L.G."/>
        </authorList>
    </citation>
    <scope>NUCLEOTIDE SEQUENCE [LARGE SCALE GENOMIC DNA]</scope>
    <source>
        <strain evidence="1 2">CBS 962.96</strain>
    </source>
</reference>
<accession>A0A4S8LT58</accession>